<name>A0A226D0X8_FOLCA</name>
<dbReference type="EMBL" id="LNIX01000047">
    <property type="protein sequence ID" value="OXA38311.1"/>
    <property type="molecule type" value="Genomic_DNA"/>
</dbReference>
<dbReference type="AlphaFoldDB" id="A0A226D0X8"/>
<sequence>MEKNGAVDAFHLVKEEDHSKIVAVLKKRLPYSGNVFNMASTLHKFTSEMKCFSLDGNLGEDAVIMITFTREDYGQDINISLPEKFEPSEYTRDAFASTKTIDWVGPHLFVCVDRRISTLIFEIDTRKFRNSVIFNPAYSYWISKEDAEKFGSQSDGDGVSVKKLERIQGVKFILENWKSSRAGTAIYVKRIIENSLSAGVYCGDQLMAAALVSGYGLIGPITTSAPFRRQGCATKCFKFLLQEMAKEGLAPVSSSAQNNRSYVQLHEKLGMTVTHESDWIFHTGSGADTRLGPTAVQPAKKVKLSY</sequence>
<dbReference type="Gene3D" id="3.40.630.30">
    <property type="match status" value="1"/>
</dbReference>
<accession>A0A226D0X8</accession>
<protein>
    <recommendedName>
        <fullName evidence="3">N-acetyltransferase domain-containing protein</fullName>
    </recommendedName>
</protein>
<gene>
    <name evidence="1" type="ORF">Fcan01_26935</name>
</gene>
<dbReference type="Proteomes" id="UP000198287">
    <property type="component" value="Unassembled WGS sequence"/>
</dbReference>
<dbReference type="OrthoDB" id="61870at2759"/>
<dbReference type="SUPFAM" id="SSF55729">
    <property type="entry name" value="Acyl-CoA N-acyltransferases (Nat)"/>
    <property type="match status" value="1"/>
</dbReference>
<organism evidence="1 2">
    <name type="scientific">Folsomia candida</name>
    <name type="common">Springtail</name>
    <dbReference type="NCBI Taxonomy" id="158441"/>
    <lineage>
        <taxon>Eukaryota</taxon>
        <taxon>Metazoa</taxon>
        <taxon>Ecdysozoa</taxon>
        <taxon>Arthropoda</taxon>
        <taxon>Hexapoda</taxon>
        <taxon>Collembola</taxon>
        <taxon>Entomobryomorpha</taxon>
        <taxon>Isotomoidea</taxon>
        <taxon>Isotomidae</taxon>
        <taxon>Proisotominae</taxon>
        <taxon>Folsomia</taxon>
    </lineage>
</organism>
<evidence type="ECO:0000313" key="2">
    <source>
        <dbReference type="Proteomes" id="UP000198287"/>
    </source>
</evidence>
<evidence type="ECO:0000313" key="1">
    <source>
        <dbReference type="EMBL" id="OXA38311.1"/>
    </source>
</evidence>
<reference evidence="1 2" key="1">
    <citation type="submission" date="2015-12" db="EMBL/GenBank/DDBJ databases">
        <title>The genome of Folsomia candida.</title>
        <authorList>
            <person name="Faddeeva A."/>
            <person name="Derks M.F."/>
            <person name="Anvar Y."/>
            <person name="Smit S."/>
            <person name="Van Straalen N."/>
            <person name="Roelofs D."/>
        </authorList>
    </citation>
    <scope>NUCLEOTIDE SEQUENCE [LARGE SCALE GENOMIC DNA]</scope>
    <source>
        <strain evidence="1 2">VU population</strain>
        <tissue evidence="1">Whole body</tissue>
    </source>
</reference>
<proteinExistence type="predicted"/>
<evidence type="ECO:0008006" key="3">
    <source>
        <dbReference type="Google" id="ProtNLM"/>
    </source>
</evidence>
<comment type="caution">
    <text evidence="1">The sequence shown here is derived from an EMBL/GenBank/DDBJ whole genome shotgun (WGS) entry which is preliminary data.</text>
</comment>
<dbReference type="OMA" id="PISAHEY"/>
<keyword evidence="2" id="KW-1185">Reference proteome</keyword>
<dbReference type="InterPro" id="IPR016181">
    <property type="entry name" value="Acyl_CoA_acyltransferase"/>
</dbReference>